<reference evidence="3" key="1">
    <citation type="submission" date="2022-07" db="EMBL/GenBank/DDBJ databases">
        <title>Phylogenomic reconstructions and comparative analyses of Kickxellomycotina fungi.</title>
        <authorList>
            <person name="Reynolds N.K."/>
            <person name="Stajich J.E."/>
            <person name="Barry K."/>
            <person name="Grigoriev I.V."/>
            <person name="Crous P."/>
            <person name="Smith M.E."/>
        </authorList>
    </citation>
    <scope>NUCLEOTIDE SEQUENCE</scope>
    <source>
        <strain evidence="3">RSA 567</strain>
    </source>
</reference>
<dbReference type="AlphaFoldDB" id="A0A9W8B1P0"/>
<dbReference type="EMBL" id="JANBQB010000723">
    <property type="protein sequence ID" value="KAJ1973984.1"/>
    <property type="molecule type" value="Genomic_DNA"/>
</dbReference>
<dbReference type="PANTHER" id="PTHR45884:SF2">
    <property type="entry name" value="N-ACETYLTRANSFERASE ECO"/>
    <property type="match status" value="1"/>
</dbReference>
<dbReference type="OrthoDB" id="428854at2759"/>
<dbReference type="GO" id="GO:0005634">
    <property type="term" value="C:nucleus"/>
    <property type="evidence" value="ECO:0007669"/>
    <property type="project" value="TreeGrafter"/>
</dbReference>
<evidence type="ECO:0000313" key="3">
    <source>
        <dbReference type="EMBL" id="KAJ1973984.1"/>
    </source>
</evidence>
<proteinExistence type="predicted"/>
<sequence length="125" mass="13918">MLSTDSALVASRSPVKITYQRRKHRSSTNGESVKNPPTSSAPKACSRTLGNPPTPRTKRQRSVPLIDPVATPASKLRQLHLDFGQKHQGPTQCLICGLEYQCGQTEDEALHDRYHRSVVRGIRYP</sequence>
<evidence type="ECO:0000259" key="2">
    <source>
        <dbReference type="Pfam" id="PF13878"/>
    </source>
</evidence>
<accession>A0A9W8B1P0</accession>
<dbReference type="InterPro" id="IPR028005">
    <property type="entry name" value="AcTrfase_ESCO_Znf_dom"/>
</dbReference>
<dbReference type="GO" id="GO:0000785">
    <property type="term" value="C:chromatin"/>
    <property type="evidence" value="ECO:0007669"/>
    <property type="project" value="TreeGrafter"/>
</dbReference>
<dbReference type="GO" id="GO:0061733">
    <property type="term" value="F:protein-lysine-acetyltransferase activity"/>
    <property type="evidence" value="ECO:0007669"/>
    <property type="project" value="TreeGrafter"/>
</dbReference>
<protein>
    <submittedName>
        <fullName evidence="3">Establishment of cohesion 1</fullName>
    </submittedName>
</protein>
<keyword evidence="4" id="KW-1185">Reference proteome</keyword>
<evidence type="ECO:0000256" key="1">
    <source>
        <dbReference type="SAM" id="MobiDB-lite"/>
    </source>
</evidence>
<feature type="region of interest" description="Disordered" evidence="1">
    <location>
        <begin position="1"/>
        <end position="67"/>
    </location>
</feature>
<dbReference type="GO" id="GO:0007064">
    <property type="term" value="P:mitotic sister chromatid cohesion"/>
    <property type="evidence" value="ECO:0007669"/>
    <property type="project" value="TreeGrafter"/>
</dbReference>
<comment type="caution">
    <text evidence="3">The sequence shown here is derived from an EMBL/GenBank/DDBJ whole genome shotgun (WGS) entry which is preliminary data.</text>
</comment>
<dbReference type="PANTHER" id="PTHR45884">
    <property type="entry name" value="N-ACETYLTRANSFERASE ECO"/>
    <property type="match status" value="1"/>
</dbReference>
<evidence type="ECO:0000313" key="4">
    <source>
        <dbReference type="Proteomes" id="UP001151582"/>
    </source>
</evidence>
<feature type="compositionally biased region" description="Polar residues" evidence="1">
    <location>
        <begin position="27"/>
        <end position="41"/>
    </location>
</feature>
<feature type="domain" description="N-acetyltransferase ESCO zinc-finger" evidence="2">
    <location>
        <begin position="78"/>
        <end position="116"/>
    </location>
</feature>
<dbReference type="Pfam" id="PF13878">
    <property type="entry name" value="zf-C2H2_3"/>
    <property type="match status" value="1"/>
</dbReference>
<gene>
    <name evidence="3" type="primary">ESCO1</name>
    <name evidence="3" type="ORF">H4R34_004893</name>
</gene>
<dbReference type="Proteomes" id="UP001151582">
    <property type="component" value="Unassembled WGS sequence"/>
</dbReference>
<feature type="non-terminal residue" evidence="3">
    <location>
        <position position="125"/>
    </location>
</feature>
<organism evidence="3 4">
    <name type="scientific">Dimargaris verticillata</name>
    <dbReference type="NCBI Taxonomy" id="2761393"/>
    <lineage>
        <taxon>Eukaryota</taxon>
        <taxon>Fungi</taxon>
        <taxon>Fungi incertae sedis</taxon>
        <taxon>Zoopagomycota</taxon>
        <taxon>Kickxellomycotina</taxon>
        <taxon>Dimargaritomycetes</taxon>
        <taxon>Dimargaritales</taxon>
        <taxon>Dimargaritaceae</taxon>
        <taxon>Dimargaris</taxon>
    </lineage>
</organism>
<name>A0A9W8B1P0_9FUNG</name>